<dbReference type="KEGG" id="lbq:CKQ53_03820"/>
<dbReference type="PANTHER" id="PTHR24220">
    <property type="entry name" value="IMPORT ATP-BINDING PROTEIN"/>
    <property type="match status" value="1"/>
</dbReference>
<dbReference type="AlphaFoldDB" id="A0AAD0WJW9"/>
<keyword evidence="2" id="KW-0547">Nucleotide-binding</keyword>
<organism evidence="5 6">
    <name type="scientific">Lonsdalea britannica</name>
    <dbReference type="NCBI Taxonomy" id="1082704"/>
    <lineage>
        <taxon>Bacteria</taxon>
        <taxon>Pseudomonadati</taxon>
        <taxon>Pseudomonadota</taxon>
        <taxon>Gammaproteobacteria</taxon>
        <taxon>Enterobacterales</taxon>
        <taxon>Pectobacteriaceae</taxon>
        <taxon>Lonsdalea</taxon>
    </lineage>
</organism>
<keyword evidence="1" id="KW-0813">Transport</keyword>
<protein>
    <submittedName>
        <fullName evidence="5">ABC transporter ATP-binding protein</fullName>
    </submittedName>
</protein>
<dbReference type="EMBL" id="CP023009">
    <property type="protein sequence ID" value="AXW86196.1"/>
    <property type="molecule type" value="Genomic_DNA"/>
</dbReference>
<dbReference type="InterPro" id="IPR003439">
    <property type="entry name" value="ABC_transporter-like_ATP-bd"/>
</dbReference>
<dbReference type="InterPro" id="IPR003593">
    <property type="entry name" value="AAA+_ATPase"/>
</dbReference>
<sequence length="230" mass="25694">MAMIQMTQLQVRFPDLPEPVLDIPHLHIAEGERVAIVGPSGSGKTTLINVMTGLDGRASGSVRWDQQELLTLSEAGRDRWRARHIGLVMQDFHLFPGLSALENVLLPARFHHWRIPHALKMRAAELLDRVGLDTGKRVVERLSRGEKQRVAVARALLGEPDMIVADEPTASLDRHNGQQIAELLIALARDTHTTLITVTHDRQLSEGMARCIRLEQGRIVSDEKKKEQTA</sequence>
<dbReference type="SMART" id="SM00382">
    <property type="entry name" value="AAA"/>
    <property type="match status" value="1"/>
</dbReference>
<keyword evidence="3 5" id="KW-0067">ATP-binding</keyword>
<name>A0AAD0WJW9_9GAMM</name>
<proteinExistence type="predicted"/>
<dbReference type="PANTHER" id="PTHR24220:SF659">
    <property type="entry name" value="TRANSPORTER, PUTATIVE-RELATED"/>
    <property type="match status" value="1"/>
</dbReference>
<evidence type="ECO:0000256" key="2">
    <source>
        <dbReference type="ARBA" id="ARBA00022741"/>
    </source>
</evidence>
<dbReference type="CDD" id="cd03255">
    <property type="entry name" value="ABC_MJ0796_LolCDE_FtsE"/>
    <property type="match status" value="1"/>
</dbReference>
<dbReference type="RefSeq" id="WP_094118631.1">
    <property type="nucleotide sequence ID" value="NZ_CP023009.1"/>
</dbReference>
<evidence type="ECO:0000313" key="5">
    <source>
        <dbReference type="EMBL" id="AXW86196.1"/>
    </source>
</evidence>
<evidence type="ECO:0000256" key="1">
    <source>
        <dbReference type="ARBA" id="ARBA00022448"/>
    </source>
</evidence>
<dbReference type="GO" id="GO:0016887">
    <property type="term" value="F:ATP hydrolysis activity"/>
    <property type="evidence" value="ECO:0007669"/>
    <property type="project" value="InterPro"/>
</dbReference>
<dbReference type="InterPro" id="IPR017911">
    <property type="entry name" value="MacB-like_ATP-bd"/>
</dbReference>
<evidence type="ECO:0000256" key="3">
    <source>
        <dbReference type="ARBA" id="ARBA00022840"/>
    </source>
</evidence>
<gene>
    <name evidence="5" type="ORF">CKQ53_03820</name>
</gene>
<dbReference type="Pfam" id="PF00005">
    <property type="entry name" value="ABC_tran"/>
    <property type="match status" value="1"/>
</dbReference>
<dbReference type="GO" id="GO:0005524">
    <property type="term" value="F:ATP binding"/>
    <property type="evidence" value="ECO:0007669"/>
    <property type="project" value="UniProtKB-KW"/>
</dbReference>
<accession>A0AAD0WJW9</accession>
<dbReference type="Gene3D" id="3.40.50.300">
    <property type="entry name" value="P-loop containing nucleotide triphosphate hydrolases"/>
    <property type="match status" value="1"/>
</dbReference>
<dbReference type="SUPFAM" id="SSF52540">
    <property type="entry name" value="P-loop containing nucleoside triphosphate hydrolases"/>
    <property type="match status" value="1"/>
</dbReference>
<dbReference type="Proteomes" id="UP000263881">
    <property type="component" value="Chromosome"/>
</dbReference>
<evidence type="ECO:0000313" key="6">
    <source>
        <dbReference type="Proteomes" id="UP000263881"/>
    </source>
</evidence>
<dbReference type="PROSITE" id="PS50893">
    <property type="entry name" value="ABC_TRANSPORTER_2"/>
    <property type="match status" value="1"/>
</dbReference>
<dbReference type="InterPro" id="IPR015854">
    <property type="entry name" value="ABC_transpr_LolD-like"/>
</dbReference>
<keyword evidence="6" id="KW-1185">Reference proteome</keyword>
<dbReference type="GO" id="GO:0022857">
    <property type="term" value="F:transmembrane transporter activity"/>
    <property type="evidence" value="ECO:0007669"/>
    <property type="project" value="TreeGrafter"/>
</dbReference>
<dbReference type="GO" id="GO:0005886">
    <property type="term" value="C:plasma membrane"/>
    <property type="evidence" value="ECO:0007669"/>
    <property type="project" value="TreeGrafter"/>
</dbReference>
<reference evidence="5 6" key="1">
    <citation type="submission" date="2017-08" db="EMBL/GenBank/DDBJ databases">
        <title>Comparative genomics of bacteria isolated from necrotic lesions of AOD affected trees.</title>
        <authorList>
            <person name="Doonan J."/>
            <person name="Denman S."/>
            <person name="McDonald J.E."/>
        </authorList>
    </citation>
    <scope>NUCLEOTIDE SEQUENCE [LARGE SCALE GENOMIC DNA]</scope>
    <source>
        <strain evidence="5 6">477</strain>
    </source>
</reference>
<feature type="domain" description="ABC transporter" evidence="4">
    <location>
        <begin position="4"/>
        <end position="230"/>
    </location>
</feature>
<evidence type="ECO:0000259" key="4">
    <source>
        <dbReference type="PROSITE" id="PS50893"/>
    </source>
</evidence>
<dbReference type="InterPro" id="IPR027417">
    <property type="entry name" value="P-loop_NTPase"/>
</dbReference>